<feature type="domain" description="Calcineurin-like phosphoesterase" evidence="5">
    <location>
        <begin position="264"/>
        <end position="437"/>
    </location>
</feature>
<dbReference type="Pfam" id="PF00149">
    <property type="entry name" value="Metallophos"/>
    <property type="match status" value="1"/>
</dbReference>
<dbReference type="AlphaFoldDB" id="A0A8S3ZSP3"/>
<dbReference type="GO" id="GO:0046872">
    <property type="term" value="F:metal ion binding"/>
    <property type="evidence" value="ECO:0007669"/>
    <property type="project" value="UniProtKB-KW"/>
</dbReference>
<dbReference type="FunFam" id="3.60.21.10:FF:000028">
    <property type="entry name" value="Putative metallophosphoesterase"/>
    <property type="match status" value="1"/>
</dbReference>
<keyword evidence="4" id="KW-0472">Membrane</keyword>
<dbReference type="OrthoDB" id="783096at2759"/>
<keyword evidence="3" id="KW-0378">Hydrolase</keyword>
<comment type="caution">
    <text evidence="6">The sequence shown here is derived from an EMBL/GenBank/DDBJ whole genome shotgun (WGS) entry which is preliminary data.</text>
</comment>
<dbReference type="InterPro" id="IPR051158">
    <property type="entry name" value="Metallophosphoesterase_sf"/>
</dbReference>
<keyword evidence="2" id="KW-0479">Metal-binding</keyword>
<evidence type="ECO:0000256" key="2">
    <source>
        <dbReference type="ARBA" id="ARBA00022723"/>
    </source>
</evidence>
<dbReference type="GO" id="GO:0016787">
    <property type="term" value="F:hydrolase activity"/>
    <property type="evidence" value="ECO:0007669"/>
    <property type="project" value="UniProtKB-KW"/>
</dbReference>
<name>A0A8S3ZSP3_9EUPU</name>
<dbReference type="InterPro" id="IPR029052">
    <property type="entry name" value="Metallo-depent_PP-like"/>
</dbReference>
<gene>
    <name evidence="6" type="ORF">CUNI_LOCUS16408</name>
</gene>
<dbReference type="InterPro" id="IPR004843">
    <property type="entry name" value="Calcineurin-like_PHP"/>
</dbReference>
<organism evidence="6 7">
    <name type="scientific">Candidula unifasciata</name>
    <dbReference type="NCBI Taxonomy" id="100452"/>
    <lineage>
        <taxon>Eukaryota</taxon>
        <taxon>Metazoa</taxon>
        <taxon>Spiralia</taxon>
        <taxon>Lophotrochozoa</taxon>
        <taxon>Mollusca</taxon>
        <taxon>Gastropoda</taxon>
        <taxon>Heterobranchia</taxon>
        <taxon>Euthyneura</taxon>
        <taxon>Panpulmonata</taxon>
        <taxon>Eupulmonata</taxon>
        <taxon>Stylommatophora</taxon>
        <taxon>Helicina</taxon>
        <taxon>Helicoidea</taxon>
        <taxon>Geomitridae</taxon>
        <taxon>Candidula</taxon>
    </lineage>
</organism>
<dbReference type="SUPFAM" id="SSF56300">
    <property type="entry name" value="Metallo-dependent phosphatases"/>
    <property type="match status" value="1"/>
</dbReference>
<feature type="transmembrane region" description="Helical" evidence="4">
    <location>
        <begin position="65"/>
        <end position="86"/>
    </location>
</feature>
<accession>A0A8S3ZSP3</accession>
<sequence>MICFLTLLSVVVKVTQNFKISFSSDKRMAFSLWHKLIFALVIIAAVIIGQLIVNRTCSFQVAAVVFRIQMIGLIQTGMFLLSRLIIWRTFVPLVRQLSPQCSTSAIHQNDSEFSRSQLRKVKNSDLNLSAMNKDEADHVSVTIGKAVLFIYLCMCHVSYLTNLFLIHTDPHWISMLTYASFGSYIQLLTGLGMFKLLSLGICACQKLRSSSNPWVLSYRHITALALVYAIAASTVGLYTASQPPAVKHVTVKLKDLPSRLDGLSIVQLSDIHLGPTVGKSKLTKIVEIVNTEKPDIVVVTGDLVDSSVEHLRGAAEPLKDIHSLYGKFFVTGNHEYYTGDVDNWFVYLRSLGFTILHNSNVRIPSADGHSHICLAGTDDIQADRTRYDGHKFDLDKAVSSCSSDKPVILLAHQPHAAKMALDSKYRIDLVLSGHTHGGQMFPMIIGAYFLNPFYVGLYQYGNRGSQVYVSPGTQYWGIPMRIATSMEITRITLHKAI</sequence>
<keyword evidence="4" id="KW-0812">Transmembrane</keyword>
<comment type="cofactor">
    <cofactor evidence="1">
        <name>a divalent metal cation</name>
        <dbReference type="ChEBI" id="CHEBI:60240"/>
    </cofactor>
</comment>
<proteinExistence type="predicted"/>
<keyword evidence="4" id="KW-1133">Transmembrane helix</keyword>
<feature type="transmembrane region" description="Helical" evidence="4">
    <location>
        <begin position="33"/>
        <end position="53"/>
    </location>
</feature>
<protein>
    <recommendedName>
        <fullName evidence="5">Calcineurin-like phosphoesterase domain-containing protein</fullName>
    </recommendedName>
</protein>
<evidence type="ECO:0000313" key="7">
    <source>
        <dbReference type="Proteomes" id="UP000678393"/>
    </source>
</evidence>
<dbReference type="PANTHER" id="PTHR31302:SF0">
    <property type="entry name" value="TRANSMEMBRANE PROTEIN WITH METALLOPHOSPHOESTERASE DOMAIN"/>
    <property type="match status" value="1"/>
</dbReference>
<feature type="transmembrane region" description="Helical" evidence="4">
    <location>
        <begin position="146"/>
        <end position="166"/>
    </location>
</feature>
<dbReference type="EMBL" id="CAJHNH020004312">
    <property type="protein sequence ID" value="CAG5130850.1"/>
    <property type="molecule type" value="Genomic_DNA"/>
</dbReference>
<evidence type="ECO:0000256" key="3">
    <source>
        <dbReference type="ARBA" id="ARBA00022801"/>
    </source>
</evidence>
<evidence type="ECO:0000256" key="1">
    <source>
        <dbReference type="ARBA" id="ARBA00001968"/>
    </source>
</evidence>
<reference evidence="6" key="1">
    <citation type="submission" date="2021-04" db="EMBL/GenBank/DDBJ databases">
        <authorList>
            <consortium name="Molecular Ecology Group"/>
        </authorList>
    </citation>
    <scope>NUCLEOTIDE SEQUENCE</scope>
</reference>
<evidence type="ECO:0000259" key="5">
    <source>
        <dbReference type="Pfam" id="PF00149"/>
    </source>
</evidence>
<feature type="transmembrane region" description="Helical" evidence="4">
    <location>
        <begin position="221"/>
        <end position="240"/>
    </location>
</feature>
<keyword evidence="7" id="KW-1185">Reference proteome</keyword>
<dbReference type="CDD" id="cd07385">
    <property type="entry name" value="MPP_YkuE_C"/>
    <property type="match status" value="1"/>
</dbReference>
<evidence type="ECO:0000313" key="6">
    <source>
        <dbReference type="EMBL" id="CAG5130850.1"/>
    </source>
</evidence>
<evidence type="ECO:0000256" key="4">
    <source>
        <dbReference type="SAM" id="Phobius"/>
    </source>
</evidence>
<dbReference type="Proteomes" id="UP000678393">
    <property type="component" value="Unassembled WGS sequence"/>
</dbReference>
<feature type="transmembrane region" description="Helical" evidence="4">
    <location>
        <begin position="178"/>
        <end position="201"/>
    </location>
</feature>
<dbReference type="PANTHER" id="PTHR31302">
    <property type="entry name" value="TRANSMEMBRANE PROTEIN WITH METALLOPHOSPHOESTERASE DOMAIN-RELATED"/>
    <property type="match status" value="1"/>
</dbReference>
<dbReference type="Gene3D" id="3.60.21.10">
    <property type="match status" value="1"/>
</dbReference>